<dbReference type="RefSeq" id="WP_160586879.1">
    <property type="nucleotide sequence ID" value="NZ_BMHN01000001.1"/>
</dbReference>
<evidence type="ECO:0000313" key="1">
    <source>
        <dbReference type="EMBL" id="NBG94811.1"/>
    </source>
</evidence>
<dbReference type="Proteomes" id="UP000470384">
    <property type="component" value="Unassembled WGS sequence"/>
</dbReference>
<comment type="caution">
    <text evidence="1">The sequence shown here is derived from an EMBL/GenBank/DDBJ whole genome shotgun (WGS) entry which is preliminary data.</text>
</comment>
<dbReference type="PANTHER" id="PTHR39456">
    <property type="entry name" value="METAL-DEPENDENT HYDROLASE"/>
    <property type="match status" value="1"/>
</dbReference>
<dbReference type="InterPro" id="IPR016516">
    <property type="entry name" value="UCP07580"/>
</dbReference>
<protein>
    <recommendedName>
        <fullName evidence="3">Metal-dependent hydrolase</fullName>
    </recommendedName>
</protein>
<evidence type="ECO:0000313" key="2">
    <source>
        <dbReference type="Proteomes" id="UP000470384"/>
    </source>
</evidence>
<gene>
    <name evidence="1" type="ORF">GTQ45_03595</name>
</gene>
<evidence type="ECO:0008006" key="3">
    <source>
        <dbReference type="Google" id="ProtNLM"/>
    </source>
</evidence>
<accession>A0A845Q9N4</accession>
<dbReference type="EMBL" id="WXYQ01000003">
    <property type="protein sequence ID" value="NBG94811.1"/>
    <property type="molecule type" value="Genomic_DNA"/>
</dbReference>
<proteinExistence type="predicted"/>
<dbReference type="AlphaFoldDB" id="A0A845Q9N4"/>
<dbReference type="Pfam" id="PF10118">
    <property type="entry name" value="Metal_hydrol"/>
    <property type="match status" value="1"/>
</dbReference>
<dbReference type="OrthoDB" id="4760165at2"/>
<keyword evidence="2" id="KW-1185">Reference proteome</keyword>
<reference evidence="1 2" key="1">
    <citation type="journal article" date="2016" name="Int. J. Syst. Evol. Microbiol.">
        <title>Pyruvatibacter mobilis gen. nov., sp. nov., a marine bacterium from the culture broth of Picochlorum sp. 122.</title>
        <authorList>
            <person name="Wang G."/>
            <person name="Tang M."/>
            <person name="Wu H."/>
            <person name="Dai S."/>
            <person name="Li T."/>
            <person name="Chen C."/>
            <person name="He H."/>
            <person name="Fan J."/>
            <person name="Xiang W."/>
            <person name="Li X."/>
        </authorList>
    </citation>
    <scope>NUCLEOTIDE SEQUENCE [LARGE SCALE GENOMIC DNA]</scope>
    <source>
        <strain evidence="1 2">GYP-11</strain>
    </source>
</reference>
<sequence length="321" mass="36064">MTQDATSGRTGTQIGTRIGDGRIKAIRKMLFRFPRGARARAPARPRAAHWNAARPEFSHIVNAASLAMPYLEPYLIRTMAKARPMVSDDPALVHELNAYVAQETTHHRQHRVFNDELAACGYASVPRIEAVLAEDYGRFGKTKSLMFNLAYAEGFESMALAIGHMLVEDRVHLFGGSDRAVASLVLWHFVEEIEHKEAAFDVFHAAGGTYGWRLYGLAFATAHIFLRTGQGYRALLREDGLWGDWRLRLRLAVLLLRIFSKLTPKLLRILSPTYHPRKVPDPDWVTAWWAAYGAHPMEMGEALGDLDTTQLHKPEPALRAA</sequence>
<organism evidence="1 2">
    <name type="scientific">Pyruvatibacter mobilis</name>
    <dbReference type="NCBI Taxonomy" id="1712261"/>
    <lineage>
        <taxon>Bacteria</taxon>
        <taxon>Pseudomonadati</taxon>
        <taxon>Pseudomonadota</taxon>
        <taxon>Alphaproteobacteria</taxon>
        <taxon>Hyphomicrobiales</taxon>
        <taxon>Parvibaculaceae</taxon>
        <taxon>Pyruvatibacter</taxon>
    </lineage>
</organism>
<dbReference type="PANTHER" id="PTHR39456:SF1">
    <property type="entry name" value="METAL-DEPENDENT HYDROLASE"/>
    <property type="match status" value="1"/>
</dbReference>
<dbReference type="GeneID" id="300655679"/>
<name>A0A845Q9N4_9HYPH</name>